<dbReference type="EMBL" id="WWBZ02000073">
    <property type="protein sequence ID" value="KAF4302432.1"/>
    <property type="molecule type" value="Genomic_DNA"/>
</dbReference>
<keyword evidence="3 7" id="KW-1133">Transmembrane helix</keyword>
<organism evidence="9 10">
    <name type="scientific">Botryosphaeria dothidea</name>
    <dbReference type="NCBI Taxonomy" id="55169"/>
    <lineage>
        <taxon>Eukaryota</taxon>
        <taxon>Fungi</taxon>
        <taxon>Dikarya</taxon>
        <taxon>Ascomycota</taxon>
        <taxon>Pezizomycotina</taxon>
        <taxon>Dothideomycetes</taxon>
        <taxon>Dothideomycetes incertae sedis</taxon>
        <taxon>Botryosphaeriales</taxon>
        <taxon>Botryosphaeriaceae</taxon>
        <taxon>Botryosphaeria</taxon>
    </lineage>
</organism>
<feature type="region of interest" description="Disordered" evidence="6">
    <location>
        <begin position="306"/>
        <end position="328"/>
    </location>
</feature>
<keyword evidence="2 7" id="KW-0812">Transmembrane</keyword>
<evidence type="ECO:0000256" key="1">
    <source>
        <dbReference type="ARBA" id="ARBA00004141"/>
    </source>
</evidence>
<accession>A0A8H4IJP8</accession>
<evidence type="ECO:0000313" key="10">
    <source>
        <dbReference type="Proteomes" id="UP000572817"/>
    </source>
</evidence>
<name>A0A8H4IJP8_9PEZI</name>
<dbReference type="Pfam" id="PF20684">
    <property type="entry name" value="Fung_rhodopsin"/>
    <property type="match status" value="1"/>
</dbReference>
<feature type="transmembrane region" description="Helical" evidence="7">
    <location>
        <begin position="107"/>
        <end position="130"/>
    </location>
</feature>
<evidence type="ECO:0000256" key="4">
    <source>
        <dbReference type="ARBA" id="ARBA00023136"/>
    </source>
</evidence>
<protein>
    <recommendedName>
        <fullName evidence="8">Rhodopsin domain-containing protein</fullName>
    </recommendedName>
</protein>
<feature type="transmembrane region" description="Helical" evidence="7">
    <location>
        <begin position="142"/>
        <end position="166"/>
    </location>
</feature>
<comment type="caution">
    <text evidence="9">The sequence shown here is derived from an EMBL/GenBank/DDBJ whole genome shotgun (WGS) entry which is preliminary data.</text>
</comment>
<evidence type="ECO:0000256" key="3">
    <source>
        <dbReference type="ARBA" id="ARBA00022989"/>
    </source>
</evidence>
<evidence type="ECO:0000256" key="5">
    <source>
        <dbReference type="ARBA" id="ARBA00038359"/>
    </source>
</evidence>
<dbReference type="InterPro" id="IPR049326">
    <property type="entry name" value="Rhodopsin_dom_fungi"/>
</dbReference>
<feature type="region of interest" description="Disordered" evidence="6">
    <location>
        <begin position="400"/>
        <end position="423"/>
    </location>
</feature>
<evidence type="ECO:0000256" key="2">
    <source>
        <dbReference type="ARBA" id="ARBA00022692"/>
    </source>
</evidence>
<evidence type="ECO:0000313" key="9">
    <source>
        <dbReference type="EMBL" id="KAF4302432.1"/>
    </source>
</evidence>
<evidence type="ECO:0000256" key="6">
    <source>
        <dbReference type="SAM" id="MobiDB-lite"/>
    </source>
</evidence>
<comment type="similarity">
    <text evidence="5">Belongs to the SAT4 family.</text>
</comment>
<evidence type="ECO:0000259" key="8">
    <source>
        <dbReference type="Pfam" id="PF20684"/>
    </source>
</evidence>
<keyword evidence="10" id="KW-1185">Reference proteome</keyword>
<reference evidence="9" key="1">
    <citation type="submission" date="2020-04" db="EMBL/GenBank/DDBJ databases">
        <title>Genome Assembly and Annotation of Botryosphaeria dothidea sdau 11-99, a Latent Pathogen of Apple Fruit Ring Rot in China.</title>
        <authorList>
            <person name="Yu C."/>
            <person name="Diao Y."/>
            <person name="Lu Q."/>
            <person name="Zhao J."/>
            <person name="Cui S."/>
            <person name="Peng C."/>
            <person name="He B."/>
            <person name="Liu H."/>
        </authorList>
    </citation>
    <scope>NUCLEOTIDE SEQUENCE [LARGE SCALE GENOMIC DNA]</scope>
    <source>
        <strain evidence="9">Sdau11-99</strain>
    </source>
</reference>
<dbReference type="InterPro" id="IPR052337">
    <property type="entry name" value="SAT4-like"/>
</dbReference>
<proteinExistence type="inferred from homology"/>
<dbReference type="OrthoDB" id="5329176at2759"/>
<feature type="transmembrane region" description="Helical" evidence="7">
    <location>
        <begin position="28"/>
        <end position="51"/>
    </location>
</feature>
<gene>
    <name evidence="9" type="ORF">GTA08_BOTSDO10357</name>
</gene>
<keyword evidence="4 7" id="KW-0472">Membrane</keyword>
<dbReference type="GO" id="GO:0016020">
    <property type="term" value="C:membrane"/>
    <property type="evidence" value="ECO:0007669"/>
    <property type="project" value="UniProtKB-SubCell"/>
</dbReference>
<sequence length="482" mass="52959">MPGGLHPPVDLVLAWQTDAFPHGIRRDLTLVVVVAVMYIVTLCIVLGRIYARLFVQHSAGLDDLFISLAMIPTTGLAISIGLADRLYGFDRHVWDMDIKLAVQSREITLAISLSYIVSTSLTKLSILCFYRRMAVNTIERWFLYAVWASMAFVLAYMLTFVLTIFLGCKPLPAYWNQVDPSWARTNGWKCFNEGAVMLAASAISVVQDFLACGLPPLLFRKLQIPRRQKVALGCIFSVGIFLCGHRHPPHGLHLPPLQQHLRHPLARLARLDLDRRRGHMAIVCASAPALKLFFRKVLAVSGYSGHSSPAYGRSSQKHQKGLGRRGGAGNTSFACVGEGGGATASMAMAAGVERGSWFGDPEDVARASEEDVAGGGGPDLERGIKVAKRVDVTVTEARNEGEFSGLEDEAKDAGSSARTSSETKLVDWSAAKRHEDNFARWADWEAWHQAGVEVDVKGREKTFAQLMSQNDDHIVLKGYIDE</sequence>
<dbReference type="PANTHER" id="PTHR33048">
    <property type="entry name" value="PTH11-LIKE INTEGRAL MEMBRANE PROTEIN (AFU_ORTHOLOGUE AFUA_5G11245)"/>
    <property type="match status" value="1"/>
</dbReference>
<dbReference type="AlphaFoldDB" id="A0A8H4IJP8"/>
<dbReference type="PANTHER" id="PTHR33048:SF129">
    <property type="entry name" value="INTEGRAL MEMBRANE PROTEIN-RELATED"/>
    <property type="match status" value="1"/>
</dbReference>
<dbReference type="Proteomes" id="UP000572817">
    <property type="component" value="Unassembled WGS sequence"/>
</dbReference>
<comment type="subcellular location">
    <subcellularLocation>
        <location evidence="1">Membrane</location>
        <topology evidence="1">Multi-pass membrane protein</topology>
    </subcellularLocation>
</comment>
<feature type="domain" description="Rhodopsin" evidence="8">
    <location>
        <begin position="48"/>
        <end position="243"/>
    </location>
</feature>
<evidence type="ECO:0000256" key="7">
    <source>
        <dbReference type="SAM" id="Phobius"/>
    </source>
</evidence>
<feature type="transmembrane region" description="Helical" evidence="7">
    <location>
        <begin position="63"/>
        <end position="87"/>
    </location>
</feature>